<protein>
    <submittedName>
        <fullName evidence="2">Uncharacterized protein</fullName>
    </submittedName>
</protein>
<feature type="region of interest" description="Disordered" evidence="1">
    <location>
        <begin position="107"/>
        <end position="133"/>
    </location>
</feature>
<comment type="caution">
    <text evidence="2">The sequence shown here is derived from an EMBL/GenBank/DDBJ whole genome shotgun (WGS) entry which is preliminary data.</text>
</comment>
<accession>A0A369VVK5</accession>
<proteinExistence type="predicted"/>
<gene>
    <name evidence="2" type="ORF">DVW87_01500</name>
</gene>
<dbReference type="AlphaFoldDB" id="A0A369VVK5"/>
<name>A0A369VVK5_9SPHN</name>
<reference evidence="2 3" key="1">
    <citation type="submission" date="2018-07" db="EMBL/GenBank/DDBJ databases">
        <title>a novel species of Sphingomonas isolated from the rhizosphere soil of Araceae plant.</title>
        <authorList>
            <person name="Zhiyong W."/>
            <person name="Qinglan Z."/>
            <person name="Zhiwei F."/>
            <person name="Ding X."/>
            <person name="Gejiao W."/>
            <person name="Shixue Z."/>
        </authorList>
    </citation>
    <scope>NUCLEOTIDE SEQUENCE [LARGE SCALE GENOMIC DNA]</scope>
    <source>
        <strain evidence="2 3">WZY 27</strain>
    </source>
</reference>
<sequence length="133" mass="13285">MQMPRAPAVERKKKAIPGAFLKEAVSSLSGVPDTTTCVGWACCATPPCSAPSASIALGRTSSTLAPAGTGSTAIWMPGAPGTGAGVCASTVPLAPAASAAIVPIHRIVSPPSDQTRARARAGSNPAQDHRRES</sequence>
<organism evidence="2 3">
    <name type="scientific">Sphingomonas aracearum</name>
    <dbReference type="NCBI Taxonomy" id="2283317"/>
    <lineage>
        <taxon>Bacteria</taxon>
        <taxon>Pseudomonadati</taxon>
        <taxon>Pseudomonadota</taxon>
        <taxon>Alphaproteobacteria</taxon>
        <taxon>Sphingomonadales</taxon>
        <taxon>Sphingomonadaceae</taxon>
        <taxon>Sphingomonas</taxon>
    </lineage>
</organism>
<dbReference type="EMBL" id="QQNB01000001">
    <property type="protein sequence ID" value="RDE06424.1"/>
    <property type="molecule type" value="Genomic_DNA"/>
</dbReference>
<keyword evidence="3" id="KW-1185">Reference proteome</keyword>
<evidence type="ECO:0000313" key="2">
    <source>
        <dbReference type="EMBL" id="RDE06424.1"/>
    </source>
</evidence>
<dbReference type="Proteomes" id="UP000253918">
    <property type="component" value="Unassembled WGS sequence"/>
</dbReference>
<evidence type="ECO:0000313" key="3">
    <source>
        <dbReference type="Proteomes" id="UP000253918"/>
    </source>
</evidence>
<evidence type="ECO:0000256" key="1">
    <source>
        <dbReference type="SAM" id="MobiDB-lite"/>
    </source>
</evidence>